<reference evidence="2" key="1">
    <citation type="submission" date="2022-09" db="EMBL/GenBank/DDBJ databases">
        <title>Fusarium specimens isolated from Avocado Roots.</title>
        <authorList>
            <person name="Stajich J."/>
            <person name="Roper C."/>
            <person name="Heimlech-Rivalta G."/>
        </authorList>
    </citation>
    <scope>NUCLEOTIDE SEQUENCE</scope>
    <source>
        <strain evidence="2">CF00095</strain>
    </source>
</reference>
<feature type="region of interest" description="Disordered" evidence="1">
    <location>
        <begin position="1"/>
        <end position="27"/>
    </location>
</feature>
<proteinExistence type="predicted"/>
<evidence type="ECO:0000256" key="1">
    <source>
        <dbReference type="SAM" id="MobiDB-lite"/>
    </source>
</evidence>
<feature type="compositionally biased region" description="Polar residues" evidence="1">
    <location>
        <begin position="113"/>
        <end position="123"/>
    </location>
</feature>
<protein>
    <recommendedName>
        <fullName evidence="4">Transcription factor</fullName>
    </recommendedName>
</protein>
<evidence type="ECO:0000313" key="3">
    <source>
        <dbReference type="Proteomes" id="UP001152024"/>
    </source>
</evidence>
<dbReference type="EMBL" id="JAOQBH010000001">
    <property type="protein sequence ID" value="KAJ4141686.1"/>
    <property type="molecule type" value="Genomic_DNA"/>
</dbReference>
<evidence type="ECO:0008006" key="4">
    <source>
        <dbReference type="Google" id="ProtNLM"/>
    </source>
</evidence>
<accession>A0ABQ8RTS5</accession>
<feature type="compositionally biased region" description="Polar residues" evidence="1">
    <location>
        <begin position="241"/>
        <end position="250"/>
    </location>
</feature>
<feature type="region of interest" description="Disordered" evidence="1">
    <location>
        <begin position="516"/>
        <end position="541"/>
    </location>
</feature>
<evidence type="ECO:0000313" key="2">
    <source>
        <dbReference type="EMBL" id="KAJ4141686.1"/>
    </source>
</evidence>
<name>A0ABQ8RTS5_FUSEQ</name>
<feature type="compositionally biased region" description="Basic and acidic residues" evidence="1">
    <location>
        <begin position="205"/>
        <end position="214"/>
    </location>
</feature>
<feature type="compositionally biased region" description="Polar residues" evidence="1">
    <location>
        <begin position="175"/>
        <end position="189"/>
    </location>
</feature>
<dbReference type="Proteomes" id="UP001152024">
    <property type="component" value="Unassembled WGS sequence"/>
</dbReference>
<gene>
    <name evidence="2" type="ORF">NW768_000902</name>
</gene>
<comment type="caution">
    <text evidence="2">The sequence shown here is derived from an EMBL/GenBank/DDBJ whole genome shotgun (WGS) entry which is preliminary data.</text>
</comment>
<sequence length="572" mass="61684">MPSRPPSPRVNDTEDQFDHTGELSDLMNNGTETLQDIFGDLVPIMNDEEMPPEFRSSQEMGSSQVAGDQILGSSQPTNPPDPTPESSNPAPGHQGILILPNAPTLYHQPPSGPGSQENSNEDNVLNREAAETPSLGPGAGERVDDVGVLENGDPFDLWTPLRPEQEIENFRLSCPTESQPAATTASSNDDSPKPPPPAPKKKSSAPKERSEPAKRPPRRYQRTGTCSQLRRRLYTIAPRPSGQTAPTATNRPHVPLPSATTPTYVMGTSRPFNVNGHSYGSNRRGAVGPEYQLNNDTINGHVQSNMGYLSMPQNASFVNNNVNSMDHGMLPQGQLQSVQNNSNGQITNNVNIHRPRTPMFDNANSLTGGLIDGPNAFAPYHSVNTSRESGTALGAGPVPSSVDLERARRSAREIGTENFARYDSFSTGGNAAGLYHTSSPNRGPTQRHIDDRILPGRQPTVPMSNNGWPSPMPTPRESPGGNIMGAFPPSSTPNSSPMGSMRRGSYITTPGSSLIPHMSSSPSGPGNLPMREVNGGRGSSSMFPNNLPNANNMDQDDYSCTLYSHRRYRWDN</sequence>
<organism evidence="2 3">
    <name type="scientific">Fusarium equiseti</name>
    <name type="common">Fusarium scirpi</name>
    <dbReference type="NCBI Taxonomy" id="61235"/>
    <lineage>
        <taxon>Eukaryota</taxon>
        <taxon>Fungi</taxon>
        <taxon>Dikarya</taxon>
        <taxon>Ascomycota</taxon>
        <taxon>Pezizomycotina</taxon>
        <taxon>Sordariomycetes</taxon>
        <taxon>Hypocreomycetidae</taxon>
        <taxon>Hypocreales</taxon>
        <taxon>Nectriaceae</taxon>
        <taxon>Fusarium</taxon>
        <taxon>Fusarium incarnatum-equiseti species complex</taxon>
    </lineage>
</organism>
<keyword evidence="3" id="KW-1185">Reference proteome</keyword>
<feature type="region of interest" description="Disordered" evidence="1">
    <location>
        <begin position="41"/>
        <end position="260"/>
    </location>
</feature>
<feature type="compositionally biased region" description="Polar residues" evidence="1">
    <location>
        <begin position="55"/>
        <end position="76"/>
    </location>
</feature>